<dbReference type="InterPro" id="IPR009009">
    <property type="entry name" value="RlpA-like_DPBB"/>
</dbReference>
<accession>A0A8K0HZ17</accession>
<comment type="caution">
    <text evidence="2">The sequence shown here is derived from an EMBL/GenBank/DDBJ whole genome shotgun (WGS) entry which is preliminary data.</text>
</comment>
<dbReference type="PANTHER" id="PTHR47295:SF10">
    <property type="entry name" value="EG45-LIKE DOMAIN CONTAINING PROTEIN"/>
    <property type="match status" value="1"/>
</dbReference>
<reference evidence="2" key="1">
    <citation type="journal article" date="2017" name="Gigascience">
        <title>The genome draft of coconut (Cocos nucifera).</title>
        <authorList>
            <person name="Xiao Y."/>
            <person name="Xu P."/>
            <person name="Fan H."/>
            <person name="Baudouin L."/>
            <person name="Xia W."/>
            <person name="Bocs S."/>
            <person name="Xu J."/>
            <person name="Li Q."/>
            <person name="Guo A."/>
            <person name="Zhou L."/>
            <person name="Li J."/>
            <person name="Wu Y."/>
            <person name="Ma Z."/>
            <person name="Armero A."/>
            <person name="Issali A.E."/>
            <person name="Liu N."/>
            <person name="Peng M."/>
            <person name="Yang Y."/>
        </authorList>
    </citation>
    <scope>NUCLEOTIDE SEQUENCE</scope>
    <source>
        <tissue evidence="2">Spear leaf of Hainan Tall coconut</tissue>
    </source>
</reference>
<dbReference type="Proteomes" id="UP000797356">
    <property type="component" value="Chromosome 2"/>
</dbReference>
<dbReference type="PANTHER" id="PTHR47295">
    <property type="entry name" value="EG45-LIKE DOMAIN CONTAINING PROTEIN 1-RELATED"/>
    <property type="match status" value="1"/>
</dbReference>
<dbReference type="OrthoDB" id="406505at2759"/>
<organism evidence="2 3">
    <name type="scientific">Cocos nucifera</name>
    <name type="common">Coconut palm</name>
    <dbReference type="NCBI Taxonomy" id="13894"/>
    <lineage>
        <taxon>Eukaryota</taxon>
        <taxon>Viridiplantae</taxon>
        <taxon>Streptophyta</taxon>
        <taxon>Embryophyta</taxon>
        <taxon>Tracheophyta</taxon>
        <taxon>Spermatophyta</taxon>
        <taxon>Magnoliopsida</taxon>
        <taxon>Liliopsida</taxon>
        <taxon>Arecaceae</taxon>
        <taxon>Arecoideae</taxon>
        <taxon>Cocoseae</taxon>
        <taxon>Attaleinae</taxon>
        <taxon>Cocos</taxon>
    </lineage>
</organism>
<dbReference type="GO" id="GO:0009627">
    <property type="term" value="P:systemic acquired resistance"/>
    <property type="evidence" value="ECO:0007669"/>
    <property type="project" value="InterPro"/>
</dbReference>
<name>A0A8K0HZ17_COCNU</name>
<dbReference type="InterPro" id="IPR044206">
    <property type="entry name" value="EGC1/2"/>
</dbReference>
<keyword evidence="3" id="KW-1185">Reference proteome</keyword>
<dbReference type="AlphaFoldDB" id="A0A8K0HZ17"/>
<proteinExistence type="predicted"/>
<gene>
    <name evidence="2" type="ORF">COCNU_02G007730</name>
</gene>
<dbReference type="InterPro" id="IPR007112">
    <property type="entry name" value="Expansin/allergen_DPBB_dom"/>
</dbReference>
<evidence type="ECO:0000313" key="3">
    <source>
        <dbReference type="Proteomes" id="UP000797356"/>
    </source>
</evidence>
<sequence>MIAAANDAIYANGAACGRRYSVRCTGETNAGVPHPCKGTSVVVNIVDHCAGCRATLDLSQEAFAAIADLDAGRIKIDYTQV</sequence>
<dbReference type="Gene3D" id="2.40.40.10">
    <property type="entry name" value="RlpA-like domain"/>
    <property type="match status" value="1"/>
</dbReference>
<dbReference type="PROSITE" id="PS50842">
    <property type="entry name" value="EXPANSIN_EG45"/>
    <property type="match status" value="1"/>
</dbReference>
<dbReference type="GO" id="GO:0048046">
    <property type="term" value="C:apoplast"/>
    <property type="evidence" value="ECO:0007669"/>
    <property type="project" value="InterPro"/>
</dbReference>
<dbReference type="InterPro" id="IPR036908">
    <property type="entry name" value="RlpA-like_sf"/>
</dbReference>
<reference evidence="2" key="2">
    <citation type="submission" date="2019-07" db="EMBL/GenBank/DDBJ databases">
        <authorList>
            <person name="Yang Y."/>
            <person name="Bocs S."/>
            <person name="Baudouin L."/>
        </authorList>
    </citation>
    <scope>NUCLEOTIDE SEQUENCE</scope>
    <source>
        <tissue evidence="2">Spear leaf of Hainan Tall coconut</tissue>
    </source>
</reference>
<dbReference type="Pfam" id="PF03330">
    <property type="entry name" value="DPBB_1"/>
    <property type="match status" value="1"/>
</dbReference>
<evidence type="ECO:0000313" key="2">
    <source>
        <dbReference type="EMBL" id="KAG1330805.1"/>
    </source>
</evidence>
<dbReference type="SMART" id="SM00837">
    <property type="entry name" value="DPBB_1"/>
    <property type="match status" value="1"/>
</dbReference>
<dbReference type="SUPFAM" id="SSF50685">
    <property type="entry name" value="Barwin-like endoglucanases"/>
    <property type="match status" value="1"/>
</dbReference>
<feature type="domain" description="Expansin-like EG45" evidence="1">
    <location>
        <begin position="1"/>
        <end position="81"/>
    </location>
</feature>
<dbReference type="CDD" id="cd22269">
    <property type="entry name" value="DPBB_EG45-like"/>
    <property type="match status" value="1"/>
</dbReference>
<dbReference type="EMBL" id="CM017873">
    <property type="protein sequence ID" value="KAG1330805.1"/>
    <property type="molecule type" value="Genomic_DNA"/>
</dbReference>
<evidence type="ECO:0000259" key="1">
    <source>
        <dbReference type="PROSITE" id="PS50842"/>
    </source>
</evidence>
<protein>
    <submittedName>
        <fullName evidence="2">EG45-like domain containing protein</fullName>
    </submittedName>
</protein>